<feature type="non-terminal residue" evidence="2">
    <location>
        <position position="130"/>
    </location>
</feature>
<proteinExistence type="predicted"/>
<evidence type="ECO:0000313" key="3">
    <source>
        <dbReference type="Proteomes" id="UP000095009"/>
    </source>
</evidence>
<dbReference type="GO" id="GO:0016150">
    <property type="term" value="F:translation release factor activity, codon nonspecific"/>
    <property type="evidence" value="ECO:0007669"/>
    <property type="project" value="TreeGrafter"/>
</dbReference>
<feature type="domain" description="Prokaryotic-type class I peptide chain release factors" evidence="1">
    <location>
        <begin position="20"/>
        <end position="123"/>
    </location>
</feature>
<dbReference type="EMBL" id="KV454416">
    <property type="protein sequence ID" value="ODQ63161.1"/>
    <property type="molecule type" value="Genomic_DNA"/>
</dbReference>
<dbReference type="OrthoDB" id="270639at2759"/>
<dbReference type="GO" id="GO:0070126">
    <property type="term" value="P:mitochondrial translational termination"/>
    <property type="evidence" value="ECO:0007669"/>
    <property type="project" value="TreeGrafter"/>
</dbReference>
<dbReference type="PANTHER" id="PTHR11075:SF54">
    <property type="entry name" value="LARGE RIBOSOMAL SUBUNIT PROTEIN ML62"/>
    <property type="match status" value="1"/>
</dbReference>
<dbReference type="PANTHER" id="PTHR11075">
    <property type="entry name" value="PEPTIDE CHAIN RELEASE FACTOR"/>
    <property type="match status" value="1"/>
</dbReference>
<sequence length="130" mass="14825">FNMSRVWLARLTAKSLDRRPWQIRFDRAGGKGGQNVNKAVNTKATIRLDCDALATTQSIPEEVKEKITLDPATRFRYLTTAGDIVVQCDTHRSQPQNLEACFGKLVDEIKRCCQEKTDESVDKADKWHKM</sequence>
<evidence type="ECO:0000313" key="2">
    <source>
        <dbReference type="EMBL" id="ODQ63161.1"/>
    </source>
</evidence>
<dbReference type="InterPro" id="IPR052104">
    <property type="entry name" value="Mito_Release_Factor_mL62"/>
</dbReference>
<protein>
    <recommendedName>
        <fullName evidence="1">Prokaryotic-type class I peptide chain release factors domain-containing protein</fullName>
    </recommendedName>
</protein>
<dbReference type="AlphaFoldDB" id="A0A1E3PCR5"/>
<gene>
    <name evidence="2" type="ORF">NADFUDRAFT_13092</name>
</gene>
<dbReference type="SUPFAM" id="SSF110916">
    <property type="entry name" value="Peptidyl-tRNA hydrolase domain-like"/>
    <property type="match status" value="1"/>
</dbReference>
<dbReference type="Gene3D" id="3.30.160.20">
    <property type="match status" value="1"/>
</dbReference>
<dbReference type="GO" id="GO:0004045">
    <property type="term" value="F:peptidyl-tRNA hydrolase activity"/>
    <property type="evidence" value="ECO:0007669"/>
    <property type="project" value="TreeGrafter"/>
</dbReference>
<evidence type="ECO:0000259" key="1">
    <source>
        <dbReference type="Pfam" id="PF00472"/>
    </source>
</evidence>
<dbReference type="STRING" id="857566.A0A1E3PCR5"/>
<dbReference type="Pfam" id="PF00472">
    <property type="entry name" value="RF-1"/>
    <property type="match status" value="1"/>
</dbReference>
<dbReference type="Proteomes" id="UP000095009">
    <property type="component" value="Unassembled WGS sequence"/>
</dbReference>
<keyword evidence="3" id="KW-1185">Reference proteome</keyword>
<accession>A0A1E3PCR5</accession>
<feature type="non-terminal residue" evidence="2">
    <location>
        <position position="1"/>
    </location>
</feature>
<dbReference type="GO" id="GO:0005762">
    <property type="term" value="C:mitochondrial large ribosomal subunit"/>
    <property type="evidence" value="ECO:0007669"/>
    <property type="project" value="TreeGrafter"/>
</dbReference>
<dbReference type="InterPro" id="IPR000352">
    <property type="entry name" value="Pep_chain_release_fac_I"/>
</dbReference>
<name>A0A1E3PCR5_9ASCO</name>
<organism evidence="2 3">
    <name type="scientific">Nadsonia fulvescens var. elongata DSM 6958</name>
    <dbReference type="NCBI Taxonomy" id="857566"/>
    <lineage>
        <taxon>Eukaryota</taxon>
        <taxon>Fungi</taxon>
        <taxon>Dikarya</taxon>
        <taxon>Ascomycota</taxon>
        <taxon>Saccharomycotina</taxon>
        <taxon>Dipodascomycetes</taxon>
        <taxon>Dipodascales</taxon>
        <taxon>Dipodascales incertae sedis</taxon>
        <taxon>Nadsonia</taxon>
    </lineage>
</organism>
<reference evidence="2 3" key="1">
    <citation type="journal article" date="2016" name="Proc. Natl. Acad. Sci. U.S.A.">
        <title>Comparative genomics of biotechnologically important yeasts.</title>
        <authorList>
            <person name="Riley R."/>
            <person name="Haridas S."/>
            <person name="Wolfe K.H."/>
            <person name="Lopes M.R."/>
            <person name="Hittinger C.T."/>
            <person name="Goeker M."/>
            <person name="Salamov A.A."/>
            <person name="Wisecaver J.H."/>
            <person name="Long T.M."/>
            <person name="Calvey C.H."/>
            <person name="Aerts A.L."/>
            <person name="Barry K.W."/>
            <person name="Choi C."/>
            <person name="Clum A."/>
            <person name="Coughlan A.Y."/>
            <person name="Deshpande S."/>
            <person name="Douglass A.P."/>
            <person name="Hanson S.J."/>
            <person name="Klenk H.-P."/>
            <person name="LaButti K.M."/>
            <person name="Lapidus A."/>
            <person name="Lindquist E.A."/>
            <person name="Lipzen A.M."/>
            <person name="Meier-Kolthoff J.P."/>
            <person name="Ohm R.A."/>
            <person name="Otillar R.P."/>
            <person name="Pangilinan J.L."/>
            <person name="Peng Y."/>
            <person name="Rokas A."/>
            <person name="Rosa C.A."/>
            <person name="Scheuner C."/>
            <person name="Sibirny A.A."/>
            <person name="Slot J.C."/>
            <person name="Stielow J.B."/>
            <person name="Sun H."/>
            <person name="Kurtzman C.P."/>
            <person name="Blackwell M."/>
            <person name="Grigoriev I.V."/>
            <person name="Jeffries T.W."/>
        </authorList>
    </citation>
    <scope>NUCLEOTIDE SEQUENCE [LARGE SCALE GENOMIC DNA]</scope>
    <source>
        <strain evidence="2 3">DSM 6958</strain>
    </source>
</reference>